<feature type="region of interest" description="Disordered" evidence="10">
    <location>
        <begin position="2746"/>
        <end position="2782"/>
    </location>
</feature>
<evidence type="ECO:0000256" key="1">
    <source>
        <dbReference type="ARBA" id="ARBA00001957"/>
    </source>
</evidence>
<dbReference type="SUPFAM" id="SSF53901">
    <property type="entry name" value="Thiolase-like"/>
    <property type="match status" value="2"/>
</dbReference>
<dbReference type="Gene3D" id="3.40.366.10">
    <property type="entry name" value="Malonyl-Coenzyme A Acyl Carrier Protein, domain 2"/>
    <property type="match status" value="2"/>
</dbReference>
<feature type="domain" description="PKS/mFAS DH" evidence="13">
    <location>
        <begin position="904"/>
        <end position="1192"/>
    </location>
</feature>
<dbReference type="Pfam" id="PF00550">
    <property type="entry name" value="PP-binding"/>
    <property type="match status" value="2"/>
</dbReference>
<dbReference type="InterPro" id="IPR055123">
    <property type="entry name" value="SpnB-like_Rossmann"/>
</dbReference>
<comment type="cofactor">
    <cofactor evidence="1">
        <name>pantetheine 4'-phosphate</name>
        <dbReference type="ChEBI" id="CHEBI:47942"/>
    </cofactor>
</comment>
<keyword evidence="7" id="KW-0511">Multifunctional enzyme</keyword>
<proteinExistence type="predicted"/>
<keyword evidence="8" id="KW-0012">Acyltransferase</keyword>
<evidence type="ECO:0000259" key="12">
    <source>
        <dbReference type="PROSITE" id="PS52004"/>
    </source>
</evidence>
<dbReference type="Gene3D" id="3.30.70.3290">
    <property type="match status" value="2"/>
</dbReference>
<feature type="region of interest" description="C-terminal hotdog fold" evidence="9">
    <location>
        <begin position="1052"/>
        <end position="1192"/>
    </location>
</feature>
<keyword evidence="4" id="KW-0597">Phosphoprotein</keyword>
<feature type="active site" description="Proton donor; for dehydratase activity" evidence="9">
    <location>
        <position position="2844"/>
    </location>
</feature>
<feature type="region of interest" description="N-terminal hotdog fold" evidence="9">
    <location>
        <begin position="2645"/>
        <end position="2770"/>
    </location>
</feature>
<dbReference type="InterPro" id="IPR016039">
    <property type="entry name" value="Thiolase-like"/>
</dbReference>
<dbReference type="PANTHER" id="PTHR43775">
    <property type="entry name" value="FATTY ACID SYNTHASE"/>
    <property type="match status" value="1"/>
</dbReference>
<dbReference type="Pfam" id="PF08659">
    <property type="entry name" value="KR"/>
    <property type="match status" value="2"/>
</dbReference>
<dbReference type="PROSITE" id="PS50075">
    <property type="entry name" value="CARRIER"/>
    <property type="match status" value="2"/>
</dbReference>
<dbReference type="PANTHER" id="PTHR43775:SF51">
    <property type="entry name" value="INACTIVE PHENOLPHTHIOCEROL SYNTHESIS POLYKETIDE SYNTHASE TYPE I PKS1-RELATED"/>
    <property type="match status" value="1"/>
</dbReference>
<accession>Q0QMQ0</accession>
<dbReference type="EMBL" id="DQ272520">
    <property type="protein sequence ID" value="ABB88520.1"/>
    <property type="molecule type" value="Genomic_DNA"/>
</dbReference>
<feature type="domain" description="Ketosynthase family 3 (KS3)" evidence="12">
    <location>
        <begin position="34"/>
        <end position="458"/>
    </location>
</feature>
<dbReference type="InterPro" id="IPR018201">
    <property type="entry name" value="Ketoacyl_synth_AS"/>
</dbReference>
<dbReference type="CDD" id="cd08956">
    <property type="entry name" value="KR_3_FAS_SDR_x"/>
    <property type="match status" value="2"/>
</dbReference>
<sequence>MAEDVAKLRDYLKRVTVDLRKARRRLQEVEDRAAEPIAIVGMACRFPGGVASPGDLWRLLVEERDAIGPFPTDRGWDLERLFGSGPAGTTTVREGGFLADAAGFDAEFFGISPREALAMEPQQRLLLESAWAALEHAGIDPAGLEEAKAGVFVGRNYHEYGAPLEYAPGSVEGHLVTGSVASVASGRIAYTLGLSGPAVTVDTACSTSLVTLHLAAQSLRSGESDLALAGGATVMYTPGTFVEFDKQGALAADGRCKAFAAGSDGMGMAEGVGVLALERLSDARRNGHRVLAVVRGSAVNQDGASNGLTAPSGPAQQQVIWAALDNAGLGPGDVDAVEAHGTGTELGDPIEGRALLATYGQGHTAEQPLWLGSVKSNIGHAQAAAGVAGIIKTVLALRHGQLPRTLHADEPSPHVDWESGTVRLLTEARPWPEVDRPRRAAVSSFGISGTNAHVILEQAPQEPDAEEAVRPGALLWPLSAKSPAALAAQGERLAAYAESHPETDPADIAHTLAASRAGHRHRAVVLDGDRAALAALAAGAAHPHLVTGPATGPVAGKLAFLFSGQGSQHPGMGRDLYAAFPAFAAALDEVAAALDPHLDRPLRDVMFDAEAEVLDRTRYAQPALFAFEVALFRLLGHWGITPDRLAGHSVGDIAAAHCAGVLDLADAALLVATRARLMQEMPATGVMISLQASAEEVTPHLTGGVAIAAVNSPSTTVISGDAAEARAIAERFRSRELHVSHAFHSPHMDGMLAPFREVVRTLTFHPPRVPLAVDEDRLRDPEHWVRHVREPVPFADHVARLAADGVAVFAEVGPDAALATLAGQSFADGTDHLAVALQRRTRDQRHTLLTAVATLHTHHAATPDWPALLPGARPADLPTYPFQHKDFWLPPFAPGASPGGRDAHPFVETATRPADGDRLVLTGRLSLRTHPWLAGHAVAGRVLLPGTAYVDMALAAGARLEGPGLGVGVGVGVEELTLHAPLVLPAAGAVEFQVLVAEADAAGRREIRIHARPEPAGVAPGPWTEHASGHLAALPAPPAGVVDLTAWPPAGAEPVAVDGLYPRLASLGLAYGPVFTGVRAAWRRGDEVFAEVALPEEAAADAERFGIHPALLDAALHGIGLGLGAGREPERAGLPFSFGGVRLDAVAATAVRVRLAPAGTDAVAVTVADALGQPVAAVDALVTRPFDTDRLARPATDSLYRLDWAPVAADAAGTENGADGAEFTEVAGIADVAALPEVPGTVVLPFGEAADATAALHRALDAARTWLADDRAAAAGSRLVVLTRRAVAAGPGDVPDPATAPVWGLLRSAQSEAPGRFVLVDADDDAAAERDRTVRRALACGEPQVAVRAGRLTAPRLVRHQPTAPADRPGPRWDPDGTVLLTGGTGTLARLLAAHLVTEHGVRHLLLVSRTGPDAAGAPALREELTELGATVTVAACDIADRDATARLLDGIPAAHPLTAVIHLAGVVADGLLTGVAPEQLDRVLAPKVAGALNLHELTLARGLPLDAFVLFSSAAAVLGGAGQGAYAGANAFLDALARHRRAQGLPAVALGWGLWERESGMTATLGAADRARMARSGVAPLGDAEGLALFDAGVADPADGALLPVRLDPAALTDAGALSPVLRGLVRTPGRRAAAAAPGAGAPVLRERLAALPGAERSAAALDLVRTQTATVLGHESPGSVPEAQAFRDLGFDSLMAVDLRNGLARETGLRLPATLVFDYPNPTALAAYLLAEFGLGAEADADTDAVPLAAAAADDPIAIIGMACRYPGGVGSPEELWELVAERRDAISDFPDDRGWDPEELYDPDPDRAGRSSVWSGGFLHGAADFDPGFFGLSPREALATDPQQRLLLETSWEAFERAGIDPESARGSRTGVFTGLMYHDYAARVSRPPAELEPYLGNGSAGSVATGRVAYTFGLEGPAVTVDTACSSSLVALHLAAQSLRTGECDMALAGGVTVMSALHAFIEFSRQRALAPDGRCKSFAAGADGTGWAEGVGVLVLERLSVARRKGHRVLAVVRGSAVNQDGASNGLTAPNGPSQQRVIRAALAGAGLEPGDVDAVEAHGTGTTLGDPIEAEALLAAYGQGRDADRPLWLGSIKSNIGHAQAAAGVAGIIKMVHAMRHGELPATLHVDEPTPHVDWAAGGVSLLTDARPWPEVDRPRRAAVSSFGVSGTNAHVILEQADEHGAEEATGENPAAPEATAWPLSGHTAAALRAQAARLHTHLADRPETTLHGVAGALGTRARFDERAVVVGAGRAELLAGLEALAAGVPHDGVVQGTVLPGKTVFVYPGQGSQWVGMGARLFAESPVFAEALTACAEALAPHVHFDLLDVLTSEDPAVLEPVEVVQPALWAVMVALTRWWEHHGVRPDAVIGHSQGEIAAAHVAGALSLEDAARVVAQRSQALTALAGTGGMLSVALDEAGADALFKDCGVSGDVSVAAVNGPSAVVVAGPAGALDAVQEHCARNEIRHRRIPVTYASHTPLVQPLEADLAARLEGVEPRTADIPFYSTVTAGPVDTTTLTSDYWFTNLRSPVRFHQTVQALLADGYGHFVEPSPHPGLLTAVEDAIDAADAQAVTHATLHRDDDTPHRLALALAHTHAHGLAAPTAAPAPAHLPDLPTYAFQHQHLWLDATPAAPAESASHPLVGPPVELAGDGGLLLTGRLSLRTHPWLADHAVAGTVLLPGTALLELALHAGHLAGCSHLDELALEAPLVVPDDGAVDLQVTVGDADDSGRRTVVVHARPHGDPAGEPWSRHATATVQPHTPQEPPPPAGSVWPPAEATPLSLTSLYAHLDATGLTYGPAFRGLRAAWRDGGDILAEVTLPDHADHTAPFAVHPALLDAALHAIGLGDEQGDRGTGSPHLPFTWQGVSLHASAAPGPATLRARLTPTGPDAVALEASYADGSPAVSVDRLVLRPLPVAELRTRADSLYEVEWSAPPGRPGTRAPAESDDLPLLVVADAEDAEDAQAAHADAAGSARAVLLRTLSALQTWLADEQNADRRLTVVTRNAVALGDESPNLSHAPVWGLARSAQEEHPDRLVLVDTDDSEESRRALPAAVASGEPQLALRGGALGVPRLVRVPVRPDSSDPSAPSVPGYADGTVLVTGGTGTLGALVARHLVAAHGATRLLLTSRRGPDAPGAAELVAELAELGADVTVAACDAADREALAALLAGIPADRPLSAVVHAAGTVDDGVVDSLTPESVDRVLAPKAAAAWTLHELTRELPRPPAAFVLFSSFAGTVGSAGQSNYAAANAFLDALAHHRRVAGLPAVSLAWGLWESASGITSALDAADLARIGRTGVAPLATAEALALFDAALALPADRRSPALAPVRLVPARLRALAAAGELPALLRRLVRTPTAQAAAPAAAEPAADLVARLSALPEAEQDAALLELVRAQVADVLGHADRTQVEADRGFKDLGFDSLTAMELRNRLQRATGTRLRATLVFDYPAPAAVAAHLRERLDLGSADPAQALLGDLDRLEEGLTALAGQAAALGADRSRITVRLRGLLARWHDEPQDPSTTEPESRGDLDAATDDDLFDLVENLGNS</sequence>
<dbReference type="Gene3D" id="1.10.1200.10">
    <property type="entry name" value="ACP-like"/>
    <property type="match status" value="2"/>
</dbReference>
<dbReference type="Gene3D" id="3.40.47.10">
    <property type="match status" value="2"/>
</dbReference>
<dbReference type="Pfam" id="PF00109">
    <property type="entry name" value="ketoacyl-synt"/>
    <property type="match status" value="2"/>
</dbReference>
<dbReference type="Pfam" id="PF21089">
    <property type="entry name" value="PKS_DH_N"/>
    <property type="match status" value="2"/>
</dbReference>
<dbReference type="FunFam" id="1.10.1200.10:FF:000007">
    <property type="entry name" value="Probable polyketide synthase pks17"/>
    <property type="match status" value="2"/>
</dbReference>
<dbReference type="Gene3D" id="3.40.50.720">
    <property type="entry name" value="NAD(P)-binding Rossmann-like Domain"/>
    <property type="match status" value="2"/>
</dbReference>
<dbReference type="InterPro" id="IPR057326">
    <property type="entry name" value="KR_dom"/>
</dbReference>
<dbReference type="GO" id="GO:0031177">
    <property type="term" value="F:phosphopantetheine binding"/>
    <property type="evidence" value="ECO:0007669"/>
    <property type="project" value="InterPro"/>
</dbReference>
<dbReference type="InterPro" id="IPR006162">
    <property type="entry name" value="Ppantetheine_attach_site"/>
</dbReference>
<dbReference type="SUPFAM" id="SSF101173">
    <property type="entry name" value="Docking domain B of the erythromycin polyketide synthase (DEBS)"/>
    <property type="match status" value="1"/>
</dbReference>
<evidence type="ECO:0000256" key="6">
    <source>
        <dbReference type="ARBA" id="ARBA00023194"/>
    </source>
</evidence>
<name>Q0QMQ0_9ACTN</name>
<feature type="domain" description="Ketosynthase family 3 (KS3)" evidence="12">
    <location>
        <begin position="1756"/>
        <end position="2182"/>
    </location>
</feature>
<feature type="region of interest" description="Disordered" evidence="10">
    <location>
        <begin position="3518"/>
        <end position="3540"/>
    </location>
</feature>
<dbReference type="InterPro" id="IPR001227">
    <property type="entry name" value="Ac_transferase_dom_sf"/>
</dbReference>
<dbReference type="Pfam" id="PF00698">
    <property type="entry name" value="Acyl_transf_1"/>
    <property type="match status" value="2"/>
</dbReference>
<evidence type="ECO:0000256" key="9">
    <source>
        <dbReference type="PROSITE-ProRule" id="PRU01363"/>
    </source>
</evidence>
<dbReference type="SMART" id="SM00825">
    <property type="entry name" value="PKS_KS"/>
    <property type="match status" value="2"/>
</dbReference>
<dbReference type="Gene3D" id="3.10.129.110">
    <property type="entry name" value="Polyketide synthase dehydratase"/>
    <property type="match status" value="2"/>
</dbReference>
<feature type="active site" description="Proton acceptor; for dehydratase activity" evidence="9">
    <location>
        <position position="936"/>
    </location>
</feature>
<dbReference type="InterPro" id="IPR016035">
    <property type="entry name" value="Acyl_Trfase/lysoPLipase"/>
</dbReference>
<reference evidence="14" key="1">
    <citation type="journal article" date="2006" name="J. Antibiot.">
        <title>Isolation and identification of three new 5-alkenyl-3,3(2H)-furanones from two streptomyces species using a genomic screening approach.</title>
        <authorList>
            <person name="Banskota A.H."/>
            <person name="Mcalpine J.B."/>
            <person name="Sorensen D."/>
            <person name="Aouidate M."/>
            <person name="Piraee M."/>
            <person name="Alarco A.M."/>
            <person name="Omura S."/>
            <person name="Shiomi K."/>
            <person name="Farnet C.M."/>
            <person name="Zazopoulos E."/>
        </authorList>
    </citation>
    <scope>NUCLEOTIDE SEQUENCE</scope>
    <source>
        <strain evidence="14">NRRL 18422</strain>
    </source>
</reference>
<dbReference type="SUPFAM" id="SSF52151">
    <property type="entry name" value="FabD/lysophospholipase-like"/>
    <property type="match status" value="2"/>
</dbReference>
<dbReference type="InterPro" id="IPR049552">
    <property type="entry name" value="PKS_DH_N"/>
</dbReference>
<dbReference type="SUPFAM" id="SSF55048">
    <property type="entry name" value="Probable ACP-binding domain of malonyl-CoA ACP transacylase"/>
    <property type="match status" value="2"/>
</dbReference>
<dbReference type="SMART" id="SM01294">
    <property type="entry name" value="PKS_PP_betabranch"/>
    <property type="match status" value="2"/>
</dbReference>
<dbReference type="GO" id="GO:0033068">
    <property type="term" value="P:macrolide biosynthetic process"/>
    <property type="evidence" value="ECO:0007669"/>
    <property type="project" value="UniProtKB-ARBA"/>
</dbReference>
<feature type="active site" description="Proton donor; for dehydratase activity" evidence="9">
    <location>
        <position position="1113"/>
    </location>
</feature>
<evidence type="ECO:0000256" key="5">
    <source>
        <dbReference type="ARBA" id="ARBA00022679"/>
    </source>
</evidence>
<evidence type="ECO:0000256" key="4">
    <source>
        <dbReference type="ARBA" id="ARBA00022553"/>
    </source>
</evidence>
<dbReference type="InterPro" id="IPR020807">
    <property type="entry name" value="PKS_DH"/>
</dbReference>
<dbReference type="SMART" id="SM00827">
    <property type="entry name" value="PKS_AT"/>
    <property type="match status" value="2"/>
</dbReference>
<dbReference type="InterPro" id="IPR049900">
    <property type="entry name" value="PKS_mFAS_DH"/>
</dbReference>
<evidence type="ECO:0000256" key="10">
    <source>
        <dbReference type="SAM" id="MobiDB-lite"/>
    </source>
</evidence>
<dbReference type="SMART" id="SM00822">
    <property type="entry name" value="PKS_KR"/>
    <property type="match status" value="2"/>
</dbReference>
<feature type="region of interest" description="C-terminal hotdog fold" evidence="9">
    <location>
        <begin position="2784"/>
        <end position="2927"/>
    </location>
</feature>
<dbReference type="SUPFAM" id="SSF47336">
    <property type="entry name" value="ACP-like"/>
    <property type="match status" value="2"/>
</dbReference>
<dbReference type="PROSITE" id="PS00012">
    <property type="entry name" value="PHOSPHOPANTETHEINE"/>
    <property type="match status" value="2"/>
</dbReference>
<evidence type="ECO:0000256" key="8">
    <source>
        <dbReference type="ARBA" id="ARBA00023315"/>
    </source>
</evidence>
<dbReference type="Pfam" id="PF02801">
    <property type="entry name" value="Ketoacyl-synt_C"/>
    <property type="match status" value="2"/>
</dbReference>
<dbReference type="InterPro" id="IPR015083">
    <property type="entry name" value="NorB/c/GfsB-D-like_docking"/>
</dbReference>
<dbReference type="InterPro" id="IPR009081">
    <property type="entry name" value="PP-bd_ACP"/>
</dbReference>
<dbReference type="FunFam" id="3.40.47.10:FF:000019">
    <property type="entry name" value="Polyketide synthase type I"/>
    <property type="match status" value="2"/>
</dbReference>
<dbReference type="Pfam" id="PF22953">
    <property type="entry name" value="SpnB_Rossmann"/>
    <property type="match status" value="2"/>
</dbReference>
<evidence type="ECO:0000256" key="2">
    <source>
        <dbReference type="ARBA" id="ARBA00004792"/>
    </source>
</evidence>
<dbReference type="GO" id="GO:0004315">
    <property type="term" value="F:3-oxoacyl-[acyl-carrier-protein] synthase activity"/>
    <property type="evidence" value="ECO:0007669"/>
    <property type="project" value="InterPro"/>
</dbReference>
<dbReference type="InterPro" id="IPR042104">
    <property type="entry name" value="PKS_dehydratase_sf"/>
</dbReference>
<dbReference type="FunFam" id="3.40.366.10:FF:000002">
    <property type="entry name" value="Probable polyketide synthase 2"/>
    <property type="match status" value="1"/>
</dbReference>
<dbReference type="InterPro" id="IPR013968">
    <property type="entry name" value="PKS_KR"/>
</dbReference>
<organism evidence="14">
    <name type="scientific">Streptomyces aculeolatus</name>
    <dbReference type="NCBI Taxonomy" id="270689"/>
    <lineage>
        <taxon>Bacteria</taxon>
        <taxon>Bacillati</taxon>
        <taxon>Actinomycetota</taxon>
        <taxon>Actinomycetes</taxon>
        <taxon>Kitasatosporales</taxon>
        <taxon>Streptomycetaceae</taxon>
        <taxon>Streptomyces</taxon>
    </lineage>
</organism>
<dbReference type="InterPro" id="IPR014030">
    <property type="entry name" value="Ketoacyl_synth_N"/>
</dbReference>
<evidence type="ECO:0000259" key="11">
    <source>
        <dbReference type="PROSITE" id="PS50075"/>
    </source>
</evidence>
<dbReference type="InterPro" id="IPR020806">
    <property type="entry name" value="PKS_PP-bd"/>
</dbReference>
<dbReference type="InterPro" id="IPR032821">
    <property type="entry name" value="PKS_assoc"/>
</dbReference>
<dbReference type="Pfam" id="PF16197">
    <property type="entry name" value="KAsynt_C_assoc"/>
    <property type="match status" value="2"/>
</dbReference>
<dbReference type="CDD" id="cd00833">
    <property type="entry name" value="PKS"/>
    <property type="match status" value="2"/>
</dbReference>
<dbReference type="InterPro" id="IPR036291">
    <property type="entry name" value="NAD(P)-bd_dom_sf"/>
</dbReference>
<dbReference type="GO" id="GO:0004312">
    <property type="term" value="F:fatty acid synthase activity"/>
    <property type="evidence" value="ECO:0007669"/>
    <property type="project" value="TreeGrafter"/>
</dbReference>
<dbReference type="Pfam" id="PF14765">
    <property type="entry name" value="PS-DH"/>
    <property type="match status" value="2"/>
</dbReference>
<comment type="pathway">
    <text evidence="2">Antibiotic biosynthesis.</text>
</comment>
<protein>
    <submittedName>
        <fullName evidence="14">Polyketide synthase type I</fullName>
    </submittedName>
</protein>
<dbReference type="InterPro" id="IPR014043">
    <property type="entry name" value="Acyl_transferase_dom"/>
</dbReference>
<keyword evidence="6" id="KW-0045">Antibiotic biosynthesis</keyword>
<evidence type="ECO:0000259" key="13">
    <source>
        <dbReference type="PROSITE" id="PS52019"/>
    </source>
</evidence>
<dbReference type="Pfam" id="PF08990">
    <property type="entry name" value="Docking"/>
    <property type="match status" value="1"/>
</dbReference>
<dbReference type="PROSITE" id="PS52004">
    <property type="entry name" value="KS3_2"/>
    <property type="match status" value="2"/>
</dbReference>
<feature type="region of interest" description="N-terminal hotdog fold" evidence="9">
    <location>
        <begin position="904"/>
        <end position="1038"/>
    </location>
</feature>
<dbReference type="SUPFAM" id="SSF51735">
    <property type="entry name" value="NAD(P)-binding Rossmann-fold domains"/>
    <property type="match status" value="4"/>
</dbReference>
<dbReference type="InterPro" id="IPR020841">
    <property type="entry name" value="PKS_Beta-ketoAc_synthase_dom"/>
</dbReference>
<keyword evidence="3" id="KW-0596">Phosphopantetheine</keyword>
<dbReference type="InterPro" id="IPR049551">
    <property type="entry name" value="PKS_DH_C"/>
</dbReference>
<dbReference type="SMART" id="SM00826">
    <property type="entry name" value="PKS_DH"/>
    <property type="match status" value="2"/>
</dbReference>
<dbReference type="InterPro" id="IPR036299">
    <property type="entry name" value="Polyketide_synth_docking_sf"/>
</dbReference>
<feature type="domain" description="PKS/mFAS DH" evidence="13">
    <location>
        <begin position="2645"/>
        <end position="2927"/>
    </location>
</feature>
<dbReference type="PROSITE" id="PS00606">
    <property type="entry name" value="KS3_1"/>
    <property type="match status" value="2"/>
</dbReference>
<feature type="domain" description="Carrier" evidence="11">
    <location>
        <begin position="3393"/>
        <end position="3468"/>
    </location>
</feature>
<keyword evidence="5" id="KW-0808">Transferase</keyword>
<feature type="active site" description="Proton acceptor; for dehydratase activity" evidence="9">
    <location>
        <position position="2677"/>
    </location>
</feature>
<evidence type="ECO:0000256" key="7">
    <source>
        <dbReference type="ARBA" id="ARBA00023268"/>
    </source>
</evidence>
<feature type="domain" description="Carrier" evidence="11">
    <location>
        <begin position="1660"/>
        <end position="1735"/>
    </location>
</feature>
<dbReference type="InterPro" id="IPR036736">
    <property type="entry name" value="ACP-like_sf"/>
</dbReference>
<dbReference type="GO" id="GO:0006633">
    <property type="term" value="P:fatty acid biosynthetic process"/>
    <property type="evidence" value="ECO:0007669"/>
    <property type="project" value="InterPro"/>
</dbReference>
<evidence type="ECO:0000313" key="14">
    <source>
        <dbReference type="EMBL" id="ABB88520.1"/>
    </source>
</evidence>
<dbReference type="InterPro" id="IPR016036">
    <property type="entry name" value="Malonyl_transacylase_ACP-bd"/>
</dbReference>
<dbReference type="SMART" id="SM00823">
    <property type="entry name" value="PKS_PP"/>
    <property type="match status" value="2"/>
</dbReference>
<dbReference type="PROSITE" id="PS52019">
    <property type="entry name" value="PKS_MFAS_DH"/>
    <property type="match status" value="2"/>
</dbReference>
<dbReference type="InterPro" id="IPR014031">
    <property type="entry name" value="Ketoacyl_synth_C"/>
</dbReference>
<evidence type="ECO:0000256" key="3">
    <source>
        <dbReference type="ARBA" id="ARBA00022450"/>
    </source>
</evidence>
<dbReference type="InterPro" id="IPR050091">
    <property type="entry name" value="PKS_NRPS_Biosynth_Enz"/>
</dbReference>